<feature type="compositionally biased region" description="Low complexity" evidence="6">
    <location>
        <begin position="8"/>
        <end position="53"/>
    </location>
</feature>
<accession>A0A165Y7E1</accession>
<feature type="domain" description="C2H2-type" evidence="7">
    <location>
        <begin position="98"/>
        <end position="125"/>
    </location>
</feature>
<dbReference type="PROSITE" id="PS50157">
    <property type="entry name" value="ZINC_FINGER_C2H2_2"/>
    <property type="match status" value="2"/>
</dbReference>
<dbReference type="PANTHER" id="PTHR19818:SF139">
    <property type="entry name" value="PAIR-RULE PROTEIN ODD-PAIRED"/>
    <property type="match status" value="1"/>
</dbReference>
<feature type="compositionally biased region" description="Polar residues" evidence="6">
    <location>
        <begin position="559"/>
        <end position="570"/>
    </location>
</feature>
<gene>
    <name evidence="8" type="ORF">SISSUDRAFT_1066540</name>
</gene>
<feature type="compositionally biased region" description="Low complexity" evidence="6">
    <location>
        <begin position="294"/>
        <end position="311"/>
    </location>
</feature>
<feature type="region of interest" description="Disordered" evidence="6">
    <location>
        <begin position="1"/>
        <end position="57"/>
    </location>
</feature>
<sequence length="940" mass="100261">MVDVPADTVSSPSPTSSPTVNTSAAPAPAASSANASASQTATTASASSNSANNGVTKRYRTAPAKTFQCRGYGECRMVFSRSEHLARHVRKHTGERPFSCHCGKQFSRLDNLRQHAQTVHADKTEANENMMRELTSLHTGINSGKGPRSKRGVSSANASNTSNIAPNPAPVAIPPPSAAIKEEPRTPISPAQPQQEWLNHSFMPTQLSIPSHLNVRPSTSASYESGAYGNGLGMGMYGPHVTHPSLHSLQTQRSPTDSHGAPGGGGHSFRPSPPLLPFPSQAPHHSLPSSTPFHAHTYAAHTYAQQHQQQHQGGGGGHPDSPDSSSVVSPLSAIPPLPTPTSELPPHQLGGSGPGNGGSNRSPPSHSNTLPSPNGLPTPPNQSRSGNAGGGGGGGRNSFRSSPTGQDGGHGHGHSFRIVEQHGHGHGGVGVGGGPTQSFLGSGGGPEGPPSTPRTHPTLSLSYYPPSPHFTLSLLSVFQSNYPLSNALISSPPLLLQAPHLPRRRQQRTINPQPPQSQNVRLQPAHPTSHRRLRPRPSPIHTSSIQTRTSIRTPTPIQSSPWPTRQSQQPQERHIHNSPLPTPPIIQRPTPPAHPPPSLTSNPKPSRDIHIRTPPRRYITPSLWEEEEEEREDIRPLVRVPGVEVEEEVSVPVRRTNTFIIKPILIQGRTDMDMEGIRTPVIRSYSDDDRGSSSPSASASPFDSGSVDDLNSVLSSNLGPSTSSHFNFDSAGARMDGGDDGLNGSIGSGDGDVAGVCADANADTDTDTDAFASSDWRGDVDLDVFIDDEGFEDLFVEQDVDGDNDRDHDHDLMDDGWDHRCTIDIEFGGQSRVLAGAGVGDELSLSVDVDCYRSWHEQADFQFGLPTPPVDDPSSTSGYLDFYPHAHHQPPRHDFGLRHDCGYDAPFLPTSSDESCSDDPYPSSYLLSPLSPVAKAFLSL</sequence>
<dbReference type="EMBL" id="KV428280">
    <property type="protein sequence ID" value="KZT32957.1"/>
    <property type="molecule type" value="Genomic_DNA"/>
</dbReference>
<feature type="region of interest" description="Disordered" evidence="6">
    <location>
        <begin position="683"/>
        <end position="716"/>
    </location>
</feature>
<dbReference type="GO" id="GO:0000981">
    <property type="term" value="F:DNA-binding transcription factor activity, RNA polymerase II-specific"/>
    <property type="evidence" value="ECO:0007669"/>
    <property type="project" value="TreeGrafter"/>
</dbReference>
<feature type="compositionally biased region" description="Low complexity" evidence="6">
    <location>
        <begin position="322"/>
        <end position="332"/>
    </location>
</feature>
<evidence type="ECO:0000256" key="4">
    <source>
        <dbReference type="ARBA" id="ARBA00022833"/>
    </source>
</evidence>
<protein>
    <recommendedName>
        <fullName evidence="7">C2H2-type domain-containing protein</fullName>
    </recommendedName>
</protein>
<dbReference type="InterPro" id="IPR050329">
    <property type="entry name" value="GLI_C2H2-zinc-finger"/>
</dbReference>
<evidence type="ECO:0000256" key="3">
    <source>
        <dbReference type="ARBA" id="ARBA00022771"/>
    </source>
</evidence>
<feature type="region of interest" description="Disordered" evidence="6">
    <location>
        <begin position="239"/>
        <end position="460"/>
    </location>
</feature>
<dbReference type="InterPro" id="IPR013087">
    <property type="entry name" value="Znf_C2H2_type"/>
</dbReference>
<dbReference type="FunFam" id="3.30.160.60:FF:002343">
    <property type="entry name" value="Zinc finger protein 33A"/>
    <property type="match status" value="1"/>
</dbReference>
<keyword evidence="2" id="KW-0677">Repeat</keyword>
<proteinExistence type="predicted"/>
<evidence type="ECO:0000256" key="1">
    <source>
        <dbReference type="ARBA" id="ARBA00022723"/>
    </source>
</evidence>
<dbReference type="OrthoDB" id="10018191at2759"/>
<dbReference type="Gene3D" id="3.30.160.60">
    <property type="entry name" value="Classic Zinc Finger"/>
    <property type="match status" value="2"/>
</dbReference>
<feature type="compositionally biased region" description="Pro residues" evidence="6">
    <location>
        <begin position="167"/>
        <end position="177"/>
    </location>
</feature>
<keyword evidence="4" id="KW-0862">Zinc</keyword>
<organism evidence="8 9">
    <name type="scientific">Sistotremastrum suecicum HHB10207 ss-3</name>
    <dbReference type="NCBI Taxonomy" id="1314776"/>
    <lineage>
        <taxon>Eukaryota</taxon>
        <taxon>Fungi</taxon>
        <taxon>Dikarya</taxon>
        <taxon>Basidiomycota</taxon>
        <taxon>Agaricomycotina</taxon>
        <taxon>Agaricomycetes</taxon>
        <taxon>Sistotremastrales</taxon>
        <taxon>Sistotremastraceae</taxon>
        <taxon>Sistotremastrum</taxon>
    </lineage>
</organism>
<dbReference type="Proteomes" id="UP000076798">
    <property type="component" value="Unassembled WGS sequence"/>
</dbReference>
<feature type="compositionally biased region" description="Gly residues" evidence="6">
    <location>
        <begin position="387"/>
        <end position="396"/>
    </location>
</feature>
<keyword evidence="1" id="KW-0479">Metal-binding</keyword>
<dbReference type="InterPro" id="IPR036236">
    <property type="entry name" value="Znf_C2H2_sf"/>
</dbReference>
<feature type="compositionally biased region" description="Pro residues" evidence="6">
    <location>
        <begin position="580"/>
        <end position="598"/>
    </location>
</feature>
<keyword evidence="9" id="KW-1185">Reference proteome</keyword>
<evidence type="ECO:0000313" key="9">
    <source>
        <dbReference type="Proteomes" id="UP000076798"/>
    </source>
</evidence>
<evidence type="ECO:0000259" key="7">
    <source>
        <dbReference type="PROSITE" id="PS50157"/>
    </source>
</evidence>
<dbReference type="AlphaFoldDB" id="A0A165Y7E1"/>
<keyword evidence="3 5" id="KW-0863">Zinc-finger</keyword>
<feature type="domain" description="C2H2-type" evidence="7">
    <location>
        <begin position="67"/>
        <end position="97"/>
    </location>
</feature>
<evidence type="ECO:0000256" key="2">
    <source>
        <dbReference type="ARBA" id="ARBA00022737"/>
    </source>
</evidence>
<dbReference type="SUPFAM" id="SSF57667">
    <property type="entry name" value="beta-beta-alpha zinc fingers"/>
    <property type="match status" value="1"/>
</dbReference>
<name>A0A165Y7E1_9AGAM</name>
<dbReference type="GO" id="GO:0008270">
    <property type="term" value="F:zinc ion binding"/>
    <property type="evidence" value="ECO:0007669"/>
    <property type="project" value="UniProtKB-KW"/>
</dbReference>
<feature type="region of interest" description="Disordered" evidence="6">
    <location>
        <begin position="138"/>
        <end position="192"/>
    </location>
</feature>
<reference evidence="8 9" key="1">
    <citation type="journal article" date="2016" name="Mol. Biol. Evol.">
        <title>Comparative Genomics of Early-Diverging Mushroom-Forming Fungi Provides Insights into the Origins of Lignocellulose Decay Capabilities.</title>
        <authorList>
            <person name="Nagy L.G."/>
            <person name="Riley R."/>
            <person name="Tritt A."/>
            <person name="Adam C."/>
            <person name="Daum C."/>
            <person name="Floudas D."/>
            <person name="Sun H."/>
            <person name="Yadav J.S."/>
            <person name="Pangilinan J."/>
            <person name="Larsson K.H."/>
            <person name="Matsuura K."/>
            <person name="Barry K."/>
            <person name="Labutti K."/>
            <person name="Kuo R."/>
            <person name="Ohm R.A."/>
            <person name="Bhattacharya S.S."/>
            <person name="Shirouzu T."/>
            <person name="Yoshinaga Y."/>
            <person name="Martin F.M."/>
            <person name="Grigoriev I.V."/>
            <person name="Hibbett D.S."/>
        </authorList>
    </citation>
    <scope>NUCLEOTIDE SEQUENCE [LARGE SCALE GENOMIC DNA]</scope>
    <source>
        <strain evidence="8 9">HHB10207 ss-3</strain>
    </source>
</reference>
<dbReference type="GO" id="GO:0000978">
    <property type="term" value="F:RNA polymerase II cis-regulatory region sequence-specific DNA binding"/>
    <property type="evidence" value="ECO:0007669"/>
    <property type="project" value="TreeGrafter"/>
</dbReference>
<dbReference type="GO" id="GO:0045944">
    <property type="term" value="P:positive regulation of transcription by RNA polymerase II"/>
    <property type="evidence" value="ECO:0007669"/>
    <property type="project" value="UniProtKB-ARBA"/>
</dbReference>
<feature type="compositionally biased region" description="Polar residues" evidence="6">
    <location>
        <begin position="245"/>
        <end position="257"/>
    </location>
</feature>
<dbReference type="STRING" id="1314776.A0A165Y7E1"/>
<feature type="compositionally biased region" description="Low complexity" evidence="6">
    <location>
        <begin position="692"/>
        <end position="705"/>
    </location>
</feature>
<feature type="region of interest" description="Disordered" evidence="6">
    <location>
        <begin position="502"/>
        <end position="630"/>
    </location>
</feature>
<dbReference type="GO" id="GO:0005634">
    <property type="term" value="C:nucleus"/>
    <property type="evidence" value="ECO:0007669"/>
    <property type="project" value="UniProtKB-ARBA"/>
</dbReference>
<dbReference type="PANTHER" id="PTHR19818">
    <property type="entry name" value="ZINC FINGER PROTEIN ZIC AND GLI"/>
    <property type="match status" value="1"/>
</dbReference>
<feature type="compositionally biased region" description="Gly residues" evidence="6">
    <location>
        <begin position="426"/>
        <end position="446"/>
    </location>
</feature>
<evidence type="ECO:0000256" key="5">
    <source>
        <dbReference type="PROSITE-ProRule" id="PRU00042"/>
    </source>
</evidence>
<feature type="compositionally biased region" description="Low complexity" evidence="6">
    <location>
        <begin position="542"/>
        <end position="558"/>
    </location>
</feature>
<feature type="compositionally biased region" description="Low complexity" evidence="6">
    <location>
        <begin position="154"/>
        <end position="166"/>
    </location>
</feature>
<evidence type="ECO:0000313" key="8">
    <source>
        <dbReference type="EMBL" id="KZT32957.1"/>
    </source>
</evidence>
<dbReference type="Pfam" id="PF00096">
    <property type="entry name" value="zf-C2H2"/>
    <property type="match status" value="1"/>
</dbReference>
<evidence type="ECO:0000256" key="6">
    <source>
        <dbReference type="SAM" id="MobiDB-lite"/>
    </source>
</evidence>
<feature type="compositionally biased region" description="Low complexity" evidence="6">
    <location>
        <begin position="359"/>
        <end position="368"/>
    </location>
</feature>
<feature type="compositionally biased region" description="Polar residues" evidence="6">
    <location>
        <begin position="508"/>
        <end position="521"/>
    </location>
</feature>